<dbReference type="InterPro" id="IPR050309">
    <property type="entry name" value="Type-B_Carboxylest/Lipase"/>
</dbReference>
<dbReference type="OrthoDB" id="19653at2759"/>
<dbReference type="InterPro" id="IPR002018">
    <property type="entry name" value="CarbesteraseB"/>
</dbReference>
<dbReference type="KEGG" id="hazt:108668497"/>
<protein>
    <submittedName>
        <fullName evidence="6">Juvenile hormone esterase</fullName>
    </submittedName>
</protein>
<dbReference type="Gene3D" id="3.40.50.1820">
    <property type="entry name" value="alpha/beta hydrolase"/>
    <property type="match status" value="1"/>
</dbReference>
<dbReference type="InterPro" id="IPR019819">
    <property type="entry name" value="Carboxylesterase_B_CS"/>
</dbReference>
<keyword evidence="1" id="KW-0325">Glycoprotein</keyword>
<dbReference type="Proteomes" id="UP000694843">
    <property type="component" value="Unplaced"/>
</dbReference>
<feature type="signal peptide" evidence="3">
    <location>
        <begin position="1"/>
        <end position="29"/>
    </location>
</feature>
<reference evidence="6" key="1">
    <citation type="submission" date="2025-08" db="UniProtKB">
        <authorList>
            <consortium name="RefSeq"/>
        </authorList>
    </citation>
    <scope>IDENTIFICATION</scope>
    <source>
        <tissue evidence="6">Whole organism</tissue>
    </source>
</reference>
<proteinExistence type="predicted"/>
<dbReference type="AlphaFoldDB" id="A0A8B7NCE7"/>
<sequence>MTKQPCKFTVRLLASVVIVLISKASHVNCDEVKGDSTTETRHSDIPPFDPTLVTVAQGQIRGYKESASNGKEFYSFRGIPYAKPPLGDLRFEPPQEPESWEGVLLAVEDPPSCPQIDMVAVYSGGGPTYKGDEDCLFLNVFSPMPNVDDSSLIPVMVFIHGGAYQRGNAAEYQPYALMSKDIVLVVIQYRVSTLGFLSTEDDVAPGNMGILDQTAALSWVQRNAPSFKGNPLQITIFGESAGGASVHLQMLSHASLGLFHRAIIQSGTAISSWAVAPKHREVAYHMAKLLDCGTSSNIEPKIKCTRDENNPFQYESCLVDQLPSSAVLKCLRAASAETLIKLSSALWQVASFPLLMAPRVDKNLLLKDPLQLVKEHRSKKIDIMLGVTKDEGSIWSKSIFVNEALRSKLRTQFSQTAPVLLDFGEGDVAPLNLTNKLFDRYVGNVDFEIESLDELTALLGDRLMWYPSDSLAHYLASDPVSPRRGKKLFVYEFAYLSKTRGDSIFDMGIKKRYVQHTEDLIYLFSGPFDHPWLAPELTSAEDLAMRDLMVDMWTNFAITGNPTPDGHPVEWRPYTTDSPHHLVIDQVPAMDESDPKKELREFWRQLPLKINLVLFPELVTNLTEIATEKYSTHGTTDAGNRQAVPLPDSEKKKDASSEEMLEDKDGGWKNPEDPNREMARDEL</sequence>
<dbReference type="PROSITE" id="PS00941">
    <property type="entry name" value="CARBOXYLESTERASE_B_2"/>
    <property type="match status" value="1"/>
</dbReference>
<evidence type="ECO:0000256" key="1">
    <source>
        <dbReference type="ARBA" id="ARBA00023180"/>
    </source>
</evidence>
<evidence type="ECO:0000313" key="6">
    <source>
        <dbReference type="RefSeq" id="XP_018011216.1"/>
    </source>
</evidence>
<feature type="domain" description="Carboxylesterase type B" evidence="4">
    <location>
        <begin position="50"/>
        <end position="597"/>
    </location>
</feature>
<evidence type="ECO:0000259" key="4">
    <source>
        <dbReference type="Pfam" id="PF00135"/>
    </source>
</evidence>
<dbReference type="RefSeq" id="XP_018011216.1">
    <property type="nucleotide sequence ID" value="XM_018155727.2"/>
</dbReference>
<feature type="compositionally biased region" description="Basic and acidic residues" evidence="2">
    <location>
        <begin position="663"/>
        <end position="683"/>
    </location>
</feature>
<dbReference type="PANTHER" id="PTHR11559">
    <property type="entry name" value="CARBOXYLESTERASE"/>
    <property type="match status" value="1"/>
</dbReference>
<accession>A0A8B7NCE7</accession>
<gene>
    <name evidence="6" type="primary">LOC108668497</name>
</gene>
<name>A0A8B7NCE7_HYAAZ</name>
<evidence type="ECO:0000256" key="2">
    <source>
        <dbReference type="SAM" id="MobiDB-lite"/>
    </source>
</evidence>
<feature type="chain" id="PRO_5034191698" evidence="3">
    <location>
        <begin position="30"/>
        <end position="683"/>
    </location>
</feature>
<dbReference type="GeneID" id="108668497"/>
<keyword evidence="5" id="KW-1185">Reference proteome</keyword>
<dbReference type="OMA" id="CDWAVES"/>
<evidence type="ECO:0000256" key="3">
    <source>
        <dbReference type="SAM" id="SignalP"/>
    </source>
</evidence>
<keyword evidence="3" id="KW-0732">Signal</keyword>
<organism evidence="5 6">
    <name type="scientific">Hyalella azteca</name>
    <name type="common">Amphipod</name>
    <dbReference type="NCBI Taxonomy" id="294128"/>
    <lineage>
        <taxon>Eukaryota</taxon>
        <taxon>Metazoa</taxon>
        <taxon>Ecdysozoa</taxon>
        <taxon>Arthropoda</taxon>
        <taxon>Crustacea</taxon>
        <taxon>Multicrustacea</taxon>
        <taxon>Malacostraca</taxon>
        <taxon>Eumalacostraca</taxon>
        <taxon>Peracarida</taxon>
        <taxon>Amphipoda</taxon>
        <taxon>Senticaudata</taxon>
        <taxon>Talitrida</taxon>
        <taxon>Talitroidea</taxon>
        <taxon>Hyalellidae</taxon>
        <taxon>Hyalella</taxon>
    </lineage>
</organism>
<dbReference type="SUPFAM" id="SSF53474">
    <property type="entry name" value="alpha/beta-Hydrolases"/>
    <property type="match status" value="1"/>
</dbReference>
<evidence type="ECO:0000313" key="5">
    <source>
        <dbReference type="Proteomes" id="UP000694843"/>
    </source>
</evidence>
<feature type="region of interest" description="Disordered" evidence="2">
    <location>
        <begin position="631"/>
        <end position="683"/>
    </location>
</feature>
<dbReference type="InterPro" id="IPR029058">
    <property type="entry name" value="AB_hydrolase_fold"/>
</dbReference>
<dbReference type="Pfam" id="PF00135">
    <property type="entry name" value="COesterase"/>
    <property type="match status" value="1"/>
</dbReference>